<sequence length="130" mass="14762">MALNKEAAIQSTYTLHELIQAVFNAKGTDAQLAELVEYFTQDFEMVGAAGKRIQYEQVVQLFKNNQGNIADLKIVISDAEIVMQKDDAILMNYTETHHKDAGVTSRRASVLLVEQNGKMYWRYLQETFLA</sequence>
<dbReference type="AlphaFoldDB" id="A0A2S2FE03"/>
<evidence type="ECO:0000259" key="1">
    <source>
        <dbReference type="Pfam" id="PF14534"/>
    </source>
</evidence>
<dbReference type="SUPFAM" id="SSF54427">
    <property type="entry name" value="NTF2-like"/>
    <property type="match status" value="1"/>
</dbReference>
<name>A0A2S2FE03_9GAMM</name>
<dbReference type="RefSeq" id="WP_065992831.1">
    <property type="nucleotide sequence ID" value="NZ_CP029397.2"/>
</dbReference>
<dbReference type="Pfam" id="PF14534">
    <property type="entry name" value="DUF4440"/>
    <property type="match status" value="1"/>
</dbReference>
<keyword evidence="3" id="KW-1185">Reference proteome</keyword>
<feature type="domain" description="DUF4440" evidence="1">
    <location>
        <begin position="29"/>
        <end position="117"/>
    </location>
</feature>
<dbReference type="InterPro" id="IPR032710">
    <property type="entry name" value="NTF2-like_dom_sf"/>
</dbReference>
<organism evidence="2 3">
    <name type="scientific">Acinetobacter defluvii</name>
    <dbReference type="NCBI Taxonomy" id="1871111"/>
    <lineage>
        <taxon>Bacteria</taxon>
        <taxon>Pseudomonadati</taxon>
        <taxon>Pseudomonadota</taxon>
        <taxon>Gammaproteobacteria</taxon>
        <taxon>Moraxellales</taxon>
        <taxon>Moraxellaceae</taxon>
        <taxon>Acinetobacter</taxon>
    </lineage>
</organism>
<evidence type="ECO:0000313" key="3">
    <source>
        <dbReference type="Proteomes" id="UP000245977"/>
    </source>
</evidence>
<dbReference type="Gene3D" id="3.10.450.50">
    <property type="match status" value="1"/>
</dbReference>
<reference evidence="2" key="1">
    <citation type="submission" date="2019-08" db="EMBL/GenBank/DDBJ databases">
        <title>The complete genome of Acinetobacter defluvii strain WCHAD010030.</title>
        <authorList>
            <person name="Hu Y."/>
            <person name="Qin J."/>
            <person name="Feng Y."/>
            <person name="Zong Z."/>
        </authorList>
    </citation>
    <scope>NUCLEOTIDE SEQUENCE</scope>
    <source>
        <strain evidence="2">WCHA30</strain>
    </source>
</reference>
<protein>
    <submittedName>
        <fullName evidence="2">DUF4440 domain-containing protein</fullName>
    </submittedName>
</protein>
<dbReference type="Proteomes" id="UP000245977">
    <property type="component" value="Chromosome"/>
</dbReference>
<dbReference type="KEGG" id="adv:DJ533_11820"/>
<gene>
    <name evidence="2" type="ORF">DJ533_11820</name>
</gene>
<evidence type="ECO:0000313" key="2">
    <source>
        <dbReference type="EMBL" id="AWL29203.1"/>
    </source>
</evidence>
<accession>A0A2S2FE03</accession>
<dbReference type="OrthoDB" id="8912060at2"/>
<dbReference type="InterPro" id="IPR027843">
    <property type="entry name" value="DUF4440"/>
</dbReference>
<dbReference type="EMBL" id="CP029397">
    <property type="protein sequence ID" value="AWL29203.1"/>
    <property type="molecule type" value="Genomic_DNA"/>
</dbReference>
<proteinExistence type="predicted"/>